<dbReference type="Proteomes" id="UP000244060">
    <property type="component" value="Unassembled WGS sequence"/>
</dbReference>
<dbReference type="SUPFAM" id="SSF69593">
    <property type="entry name" value="Glycerol-3-phosphate (1)-acyltransferase"/>
    <property type="match status" value="1"/>
</dbReference>
<proteinExistence type="predicted"/>
<dbReference type="GO" id="GO:0006654">
    <property type="term" value="P:phosphatidic acid biosynthetic process"/>
    <property type="evidence" value="ECO:0007669"/>
    <property type="project" value="TreeGrafter"/>
</dbReference>
<evidence type="ECO:0000256" key="2">
    <source>
        <dbReference type="ARBA" id="ARBA00022516"/>
    </source>
</evidence>
<keyword evidence="3 8" id="KW-0808">Transferase</keyword>
<sequence length="287" mass="31497">MSDWKAARPAPRPIGAGGWLRLAVKGSAMALLVYGGLLLLLLLRQIERPFCGMARPVTPWITQGVCRGALAIMGLGIRVRGRPMTVPGAVVANHGSWLDIFVLNAVQRIYFVSKSEVAGWPGIGWLARATGTVFINRKGSEARAQQRLFEERLRFGHRLLFFPEGTSTDTLRILPFKSTLFAAFFTHGLEHALHIQPVTVHYIAPEGEDPRFYGWWGDMDFGSHLARLLAAPGHGRVEITFHEPVPADGFDGRKGLAARCEALVRQGFPAEGREVAPAEGWTLSPEG</sequence>
<comment type="caution">
    <text evidence="8">The sequence shown here is derived from an EMBL/GenBank/DDBJ whole genome shotgun (WGS) entry which is preliminary data.</text>
</comment>
<dbReference type="InterPro" id="IPR002123">
    <property type="entry name" value="Plipid/glycerol_acylTrfase"/>
</dbReference>
<dbReference type="PANTHER" id="PTHR10434:SF64">
    <property type="entry name" value="1-ACYL-SN-GLYCEROL-3-PHOSPHATE ACYLTRANSFERASE-RELATED"/>
    <property type="match status" value="1"/>
</dbReference>
<keyword evidence="2" id="KW-0444">Lipid biosynthesis</keyword>
<protein>
    <submittedName>
        <fullName evidence="8">Lyso-ornithine lipid acyltransferase</fullName>
    </submittedName>
</protein>
<evidence type="ECO:0000256" key="6">
    <source>
        <dbReference type="SAM" id="Phobius"/>
    </source>
</evidence>
<keyword evidence="5 8" id="KW-0012">Acyltransferase</keyword>
<evidence type="ECO:0000256" key="1">
    <source>
        <dbReference type="ARBA" id="ARBA00005189"/>
    </source>
</evidence>
<dbReference type="GO" id="GO:0003841">
    <property type="term" value="F:1-acylglycerol-3-phosphate O-acyltransferase activity"/>
    <property type="evidence" value="ECO:0007669"/>
    <property type="project" value="TreeGrafter"/>
</dbReference>
<keyword evidence="9" id="KW-1185">Reference proteome</keyword>
<evidence type="ECO:0000256" key="3">
    <source>
        <dbReference type="ARBA" id="ARBA00022679"/>
    </source>
</evidence>
<evidence type="ECO:0000256" key="4">
    <source>
        <dbReference type="ARBA" id="ARBA00023098"/>
    </source>
</evidence>
<keyword evidence="6" id="KW-0812">Transmembrane</keyword>
<keyword evidence="6" id="KW-1133">Transmembrane helix</keyword>
<dbReference type="RefSeq" id="WP_108222615.1">
    <property type="nucleotide sequence ID" value="NZ_CP090022.1"/>
</dbReference>
<keyword evidence="6" id="KW-0472">Membrane</keyword>
<dbReference type="OrthoDB" id="9806880at2"/>
<comment type="pathway">
    <text evidence="1">Lipid metabolism.</text>
</comment>
<gene>
    <name evidence="8" type="ORF">C8J28_13222</name>
</gene>
<accession>A0A2T5JQ61</accession>
<keyword evidence="4" id="KW-0443">Lipid metabolism</keyword>
<feature type="domain" description="Phospholipid/glycerol acyltransferase" evidence="7">
    <location>
        <begin position="88"/>
        <end position="203"/>
    </location>
</feature>
<dbReference type="Pfam" id="PF01553">
    <property type="entry name" value="Acyltransferase"/>
    <property type="match status" value="1"/>
</dbReference>
<dbReference type="AlphaFoldDB" id="A0A2T5JQ61"/>
<evidence type="ECO:0000313" key="8">
    <source>
        <dbReference type="EMBL" id="PTR09698.1"/>
    </source>
</evidence>
<name>A0A2T5JQ61_9RHOB</name>
<organism evidence="8 9">
    <name type="scientific">Cereibacter azotoformans</name>
    <dbReference type="NCBI Taxonomy" id="43057"/>
    <lineage>
        <taxon>Bacteria</taxon>
        <taxon>Pseudomonadati</taxon>
        <taxon>Pseudomonadota</taxon>
        <taxon>Alphaproteobacteria</taxon>
        <taxon>Rhodobacterales</taxon>
        <taxon>Paracoccaceae</taxon>
        <taxon>Cereibacter</taxon>
    </lineage>
</organism>
<dbReference type="CDD" id="cd07989">
    <property type="entry name" value="LPLAT_AGPAT-like"/>
    <property type="match status" value="1"/>
</dbReference>
<dbReference type="PANTHER" id="PTHR10434">
    <property type="entry name" value="1-ACYL-SN-GLYCEROL-3-PHOSPHATE ACYLTRANSFERASE"/>
    <property type="match status" value="1"/>
</dbReference>
<dbReference type="SMART" id="SM00563">
    <property type="entry name" value="PlsC"/>
    <property type="match status" value="1"/>
</dbReference>
<feature type="transmembrane region" description="Helical" evidence="6">
    <location>
        <begin position="20"/>
        <end position="43"/>
    </location>
</feature>
<reference evidence="8 9" key="1">
    <citation type="submission" date="2018-04" db="EMBL/GenBank/DDBJ databases">
        <title>Genomic Encyclopedia of Type Strains, Phase III (KMG-III): the genomes of soil and plant-associated and newly described type strains.</title>
        <authorList>
            <person name="Whitman W."/>
        </authorList>
    </citation>
    <scope>NUCLEOTIDE SEQUENCE [LARGE SCALE GENOMIC DNA]</scope>
    <source>
        <strain evidence="8 9">KA25</strain>
    </source>
</reference>
<evidence type="ECO:0000259" key="7">
    <source>
        <dbReference type="SMART" id="SM00563"/>
    </source>
</evidence>
<dbReference type="EMBL" id="QAOT01000032">
    <property type="protein sequence ID" value="PTR09698.1"/>
    <property type="molecule type" value="Genomic_DNA"/>
</dbReference>
<evidence type="ECO:0000256" key="5">
    <source>
        <dbReference type="ARBA" id="ARBA00023315"/>
    </source>
</evidence>
<evidence type="ECO:0000313" key="9">
    <source>
        <dbReference type="Proteomes" id="UP000244060"/>
    </source>
</evidence>